<feature type="region of interest" description="Disordered" evidence="8">
    <location>
        <begin position="430"/>
        <end position="470"/>
    </location>
</feature>
<keyword evidence="4" id="KW-0378">Hydrolase</keyword>
<keyword evidence="3" id="KW-0227">DNA damage</keyword>
<keyword evidence="7" id="KW-0456">Lyase</keyword>
<evidence type="ECO:0000256" key="4">
    <source>
        <dbReference type="ARBA" id="ARBA00022801"/>
    </source>
</evidence>
<dbReference type="GO" id="GO:0106300">
    <property type="term" value="P:protein-DNA covalent cross-linking repair"/>
    <property type="evidence" value="ECO:0007669"/>
    <property type="project" value="InterPro"/>
</dbReference>
<feature type="region of interest" description="Disordered" evidence="8">
    <location>
        <begin position="384"/>
        <end position="418"/>
    </location>
</feature>
<dbReference type="GO" id="GO:0008233">
    <property type="term" value="F:peptidase activity"/>
    <property type="evidence" value="ECO:0007669"/>
    <property type="project" value="UniProtKB-KW"/>
</dbReference>
<organism evidence="9 10">
    <name type="scientific">Psophocarpus tetragonolobus</name>
    <name type="common">Winged bean</name>
    <name type="synonym">Dolichos tetragonolobus</name>
    <dbReference type="NCBI Taxonomy" id="3891"/>
    <lineage>
        <taxon>Eukaryota</taxon>
        <taxon>Viridiplantae</taxon>
        <taxon>Streptophyta</taxon>
        <taxon>Embryophyta</taxon>
        <taxon>Tracheophyta</taxon>
        <taxon>Spermatophyta</taxon>
        <taxon>Magnoliopsida</taxon>
        <taxon>eudicotyledons</taxon>
        <taxon>Gunneridae</taxon>
        <taxon>Pentapetalae</taxon>
        <taxon>rosids</taxon>
        <taxon>fabids</taxon>
        <taxon>Fabales</taxon>
        <taxon>Fabaceae</taxon>
        <taxon>Papilionoideae</taxon>
        <taxon>50 kb inversion clade</taxon>
        <taxon>NPAAA clade</taxon>
        <taxon>indigoferoid/millettioid clade</taxon>
        <taxon>Phaseoleae</taxon>
        <taxon>Psophocarpus</taxon>
    </lineage>
</organism>
<evidence type="ECO:0000256" key="3">
    <source>
        <dbReference type="ARBA" id="ARBA00022763"/>
    </source>
</evidence>
<dbReference type="Gene3D" id="3.90.1680.10">
    <property type="entry name" value="SOS response associated peptidase-like"/>
    <property type="match status" value="1"/>
</dbReference>
<dbReference type="AlphaFoldDB" id="A0AAN9SF32"/>
<keyword evidence="5" id="KW-0190">Covalent protein-DNA linkage</keyword>
<dbReference type="InterPro" id="IPR036590">
    <property type="entry name" value="SRAP-like"/>
</dbReference>
<evidence type="ECO:0000313" key="10">
    <source>
        <dbReference type="Proteomes" id="UP001386955"/>
    </source>
</evidence>
<dbReference type="GO" id="GO:0016829">
    <property type="term" value="F:lyase activity"/>
    <property type="evidence" value="ECO:0007669"/>
    <property type="project" value="UniProtKB-KW"/>
</dbReference>
<protein>
    <recommendedName>
        <fullName evidence="11">Embryonic stem cell-specific 5-hydroxymethylcytosine-binding protein</fullName>
    </recommendedName>
</protein>
<keyword evidence="10" id="KW-1185">Reference proteome</keyword>
<sequence>MNAVMAQSCMDKGNDVIEMNESKKKSNISKECSCAPTTHEGSFRCRLHRKKSVTDNKNSHEDGIVEFMPQKFGRVHVAQVGTHDSLIKQNLCRMDSLWYKFFYSRLEERKGNPIDREMCGRARCTLRVDDVPRACHRTPPPTRTLHIDRYRPLYNASPGAEVPVVRREDASDSEGYVLHCMKWGLIPSFTKKTEKPDHYRMFNARSESIDEKASFRRLLPKSRCLVAVEGFYEWKKDGSKKQPYYIHFKDGRPLVFAALYDSWQNSEGETLYTFTIVTTSSSSALQWLHDRMPVILGSKDSTDTWLSSSASSFKSVMKPYEESDLVWYPVTPAMGKPSFDGPECIKEIHVKAEGNTSISMFFSKKGAESKDTKPEQKISCAEVVKPEPTEDLSEGVKTEEGDSDLKFSGSSHSQNASILPIKREYETFSADSKPALANHGQISSNPAKKKEKTKTANDKQPTLFSFFGKK</sequence>
<feature type="compositionally biased region" description="Basic and acidic residues" evidence="8">
    <location>
        <begin position="384"/>
        <end position="405"/>
    </location>
</feature>
<gene>
    <name evidence="9" type="ORF">VNO78_16037</name>
</gene>
<evidence type="ECO:0000256" key="6">
    <source>
        <dbReference type="ARBA" id="ARBA00023125"/>
    </source>
</evidence>
<keyword evidence="6" id="KW-0238">DNA-binding</keyword>
<evidence type="ECO:0000256" key="7">
    <source>
        <dbReference type="ARBA" id="ARBA00023239"/>
    </source>
</evidence>
<dbReference type="PANTHER" id="PTHR13604">
    <property type="entry name" value="DC12-RELATED"/>
    <property type="match status" value="1"/>
</dbReference>
<proteinExistence type="inferred from homology"/>
<evidence type="ECO:0000256" key="5">
    <source>
        <dbReference type="ARBA" id="ARBA00023124"/>
    </source>
</evidence>
<dbReference type="GO" id="GO:0006508">
    <property type="term" value="P:proteolysis"/>
    <property type="evidence" value="ECO:0007669"/>
    <property type="project" value="UniProtKB-KW"/>
</dbReference>
<dbReference type="Pfam" id="PF02586">
    <property type="entry name" value="SRAP"/>
    <property type="match status" value="1"/>
</dbReference>
<dbReference type="Proteomes" id="UP001386955">
    <property type="component" value="Unassembled WGS sequence"/>
</dbReference>
<dbReference type="PANTHER" id="PTHR13604:SF0">
    <property type="entry name" value="ABASIC SITE PROCESSING PROTEIN HMCES"/>
    <property type="match status" value="1"/>
</dbReference>
<evidence type="ECO:0000256" key="8">
    <source>
        <dbReference type="SAM" id="MobiDB-lite"/>
    </source>
</evidence>
<evidence type="ECO:0000256" key="1">
    <source>
        <dbReference type="ARBA" id="ARBA00008136"/>
    </source>
</evidence>
<name>A0AAN9SF32_PSOTE</name>
<keyword evidence="2" id="KW-0645">Protease</keyword>
<accession>A0AAN9SF32</accession>
<comment type="similarity">
    <text evidence="1">Belongs to the SOS response-associated peptidase family.</text>
</comment>
<evidence type="ECO:0000313" key="9">
    <source>
        <dbReference type="EMBL" id="KAK7395478.1"/>
    </source>
</evidence>
<dbReference type="InterPro" id="IPR003738">
    <property type="entry name" value="SRAP"/>
</dbReference>
<reference evidence="9 10" key="1">
    <citation type="submission" date="2024-01" db="EMBL/GenBank/DDBJ databases">
        <title>The genomes of 5 underutilized Papilionoideae crops provide insights into root nodulation and disease resistanc.</title>
        <authorList>
            <person name="Jiang F."/>
        </authorList>
    </citation>
    <scope>NUCLEOTIDE SEQUENCE [LARGE SCALE GENOMIC DNA]</scope>
    <source>
        <strain evidence="9">DUOXIRENSHENG_FW03</strain>
        <tissue evidence="9">Leaves</tissue>
    </source>
</reference>
<dbReference type="GO" id="GO:0003697">
    <property type="term" value="F:single-stranded DNA binding"/>
    <property type="evidence" value="ECO:0007669"/>
    <property type="project" value="InterPro"/>
</dbReference>
<comment type="caution">
    <text evidence="9">The sequence shown here is derived from an EMBL/GenBank/DDBJ whole genome shotgun (WGS) entry which is preliminary data.</text>
</comment>
<evidence type="ECO:0000256" key="2">
    <source>
        <dbReference type="ARBA" id="ARBA00022670"/>
    </source>
</evidence>
<dbReference type="EMBL" id="JAYMYS010000004">
    <property type="protein sequence ID" value="KAK7395478.1"/>
    <property type="molecule type" value="Genomic_DNA"/>
</dbReference>
<dbReference type="SUPFAM" id="SSF143081">
    <property type="entry name" value="BB1717-like"/>
    <property type="match status" value="1"/>
</dbReference>
<evidence type="ECO:0008006" key="11">
    <source>
        <dbReference type="Google" id="ProtNLM"/>
    </source>
</evidence>
<feature type="compositionally biased region" description="Polar residues" evidence="8">
    <location>
        <begin position="408"/>
        <end position="417"/>
    </location>
</feature>